<feature type="domain" description="SIS" evidence="3">
    <location>
        <begin position="45"/>
        <end position="185"/>
    </location>
</feature>
<keyword evidence="5" id="KW-1185">Reference proteome</keyword>
<dbReference type="SUPFAM" id="SSF53697">
    <property type="entry name" value="SIS domain"/>
    <property type="match status" value="1"/>
</dbReference>
<evidence type="ECO:0000259" key="3">
    <source>
        <dbReference type="PROSITE" id="PS51464"/>
    </source>
</evidence>
<name>A0ABV5RSS8_9ACTN</name>
<dbReference type="Pfam" id="PF10432">
    <property type="entry name" value="bact-PGI_C"/>
    <property type="match status" value="1"/>
</dbReference>
<dbReference type="Proteomes" id="UP001589532">
    <property type="component" value="Unassembled WGS sequence"/>
</dbReference>
<dbReference type="InterPro" id="IPR046348">
    <property type="entry name" value="SIS_dom_sf"/>
</dbReference>
<sequence>MTWEPERLDDQRHLSEADPAGMLPAVAASAAHVRTGYRTAVEAEVVGRLAGHGRPRAIVVAGVGGSAIAGDILAAVAGNGAPLPILPLRSYQLPGWVGAADLVIAVSGSGAAEETLSVATQAVRRGCTLLGVGAPGSPLEAIATQASATYVPVPVTGQSRANLWLLATPLIVAAAGLRLVQADAELFERVAKALEDMAHRCRPSSESFINPGKSLAMDLAESVPMIWGSSALASVAAYRLACQLNTNAKYPAVHGELPEVDHNQIVAFDGPLAERDIFADTAGRTLRLVVLRDVEEHPQVTRRREASVRLATDRDVPVTELTAEGVHPLERMATLIALGDYASTYLALGYAIDPTPVSAITELKARISQ</sequence>
<evidence type="ECO:0000313" key="5">
    <source>
        <dbReference type="Proteomes" id="UP001589532"/>
    </source>
</evidence>
<accession>A0ABV5RSS8</accession>
<dbReference type="CDD" id="cd05637">
    <property type="entry name" value="SIS_PGI_PMI_2"/>
    <property type="match status" value="1"/>
</dbReference>
<evidence type="ECO:0000313" key="4">
    <source>
        <dbReference type="EMBL" id="MFB9622486.1"/>
    </source>
</evidence>
<comment type="similarity">
    <text evidence="1">Belongs to the PGI/PMI family.</text>
</comment>
<dbReference type="PROSITE" id="PS51464">
    <property type="entry name" value="SIS"/>
    <property type="match status" value="1"/>
</dbReference>
<evidence type="ECO:0000256" key="1">
    <source>
        <dbReference type="ARBA" id="ARBA00010523"/>
    </source>
</evidence>
<reference evidence="4 5" key="1">
    <citation type="submission" date="2024-09" db="EMBL/GenBank/DDBJ databases">
        <authorList>
            <person name="Sun Q."/>
            <person name="Mori K."/>
        </authorList>
    </citation>
    <scope>NUCLEOTIDE SEQUENCE [LARGE SCALE GENOMIC DNA]</scope>
    <source>
        <strain evidence="4 5">JCM 3143</strain>
    </source>
</reference>
<evidence type="ECO:0000256" key="2">
    <source>
        <dbReference type="ARBA" id="ARBA00023235"/>
    </source>
</evidence>
<gene>
    <name evidence="4" type="ORF">ACFFSA_05275</name>
</gene>
<organism evidence="4 5">
    <name type="scientific">Nonomuraea helvata</name>
    <dbReference type="NCBI Taxonomy" id="37484"/>
    <lineage>
        <taxon>Bacteria</taxon>
        <taxon>Bacillati</taxon>
        <taxon>Actinomycetota</taxon>
        <taxon>Actinomycetes</taxon>
        <taxon>Streptosporangiales</taxon>
        <taxon>Streptosporangiaceae</taxon>
        <taxon>Nonomuraea</taxon>
    </lineage>
</organism>
<dbReference type="EMBL" id="JBHMBW010000003">
    <property type="protein sequence ID" value="MFB9622486.1"/>
    <property type="molecule type" value="Genomic_DNA"/>
</dbReference>
<dbReference type="InterPro" id="IPR001347">
    <property type="entry name" value="SIS_dom"/>
</dbReference>
<proteinExistence type="inferred from homology"/>
<comment type="caution">
    <text evidence="4">The sequence shown here is derived from an EMBL/GenBank/DDBJ whole genome shotgun (WGS) entry which is preliminary data.</text>
</comment>
<keyword evidence="2" id="KW-0413">Isomerase</keyword>
<dbReference type="Gene3D" id="3.40.50.10490">
    <property type="entry name" value="Glucose-6-phosphate isomerase like protein, domain 1"/>
    <property type="match status" value="2"/>
</dbReference>
<dbReference type="RefSeq" id="WP_344996666.1">
    <property type="nucleotide sequence ID" value="NZ_BAAAXV010000009.1"/>
</dbReference>
<dbReference type="InterPro" id="IPR019490">
    <property type="entry name" value="Glu6P/Mann6P_isomerase_C"/>
</dbReference>
<protein>
    <submittedName>
        <fullName evidence="4">SIS domain-containing protein</fullName>
    </submittedName>
</protein>